<dbReference type="Pfam" id="PF14588">
    <property type="entry name" value="YjgF_endoribonc"/>
    <property type="match status" value="1"/>
</dbReference>
<name>A0A517ZHM2_9PLAN</name>
<dbReference type="EMBL" id="CP036276">
    <property type="protein sequence ID" value="QDU41976.1"/>
    <property type="molecule type" value="Genomic_DNA"/>
</dbReference>
<proteinExistence type="predicted"/>
<organism evidence="2 3">
    <name type="scientific">Symmachiella dynata</name>
    <dbReference type="NCBI Taxonomy" id="2527995"/>
    <lineage>
        <taxon>Bacteria</taxon>
        <taxon>Pseudomonadati</taxon>
        <taxon>Planctomycetota</taxon>
        <taxon>Planctomycetia</taxon>
        <taxon>Planctomycetales</taxon>
        <taxon>Planctomycetaceae</taxon>
        <taxon>Symmachiella</taxon>
    </lineage>
</organism>
<dbReference type="Gene3D" id="3.30.1330.40">
    <property type="entry name" value="RutC-like"/>
    <property type="match status" value="1"/>
</dbReference>
<protein>
    <submittedName>
        <fullName evidence="2">Endoribonuclease L-PSP</fullName>
    </submittedName>
</protein>
<dbReference type="AlphaFoldDB" id="A0A517ZHM2"/>
<sequence>MSADAKIQELGLELPAPQVPAGTYMPVVQVGNLIYVSGHGPLHADGKQIQGRVGDDLTEEQGNEAARLVGLCILSTIKNYLGSLDRVERLVKALGMVNATADFRHHPKVINGFSDLMVEVFGEKGRGARSAVGMGSLPFNIAVEVEVIFEVRD</sequence>
<dbReference type="CDD" id="cd02199">
    <property type="entry name" value="YjgF_YER057c_UK114_like_1"/>
    <property type="match status" value="1"/>
</dbReference>
<evidence type="ECO:0000259" key="1">
    <source>
        <dbReference type="Pfam" id="PF14588"/>
    </source>
</evidence>
<keyword evidence="3" id="KW-1185">Reference proteome</keyword>
<dbReference type="PANTHER" id="PTHR43760:SF1">
    <property type="entry name" value="ENDORIBONUCLEASE L-PSP_CHORISMATE MUTASE-LIKE DOMAIN-CONTAINING PROTEIN"/>
    <property type="match status" value="1"/>
</dbReference>
<evidence type="ECO:0000313" key="3">
    <source>
        <dbReference type="Proteomes" id="UP000319383"/>
    </source>
</evidence>
<dbReference type="SUPFAM" id="SSF55298">
    <property type="entry name" value="YjgF-like"/>
    <property type="match status" value="1"/>
</dbReference>
<gene>
    <name evidence="2" type="ORF">Mal52_04310</name>
</gene>
<dbReference type="InterPro" id="IPR013813">
    <property type="entry name" value="Endoribo_LPSP/chorism_mut-like"/>
</dbReference>
<dbReference type="Proteomes" id="UP000319383">
    <property type="component" value="Chromosome"/>
</dbReference>
<dbReference type="KEGG" id="sdyn:Mal52_04310"/>
<dbReference type="PANTHER" id="PTHR43760">
    <property type="entry name" value="ENDORIBONUCLEASE-RELATED"/>
    <property type="match status" value="1"/>
</dbReference>
<accession>A0A517ZHM2</accession>
<evidence type="ECO:0000313" key="2">
    <source>
        <dbReference type="EMBL" id="QDU41976.1"/>
    </source>
</evidence>
<feature type="domain" description="Endoribonuclease L-PSP/chorismate mutase-like" evidence="1">
    <location>
        <begin position="7"/>
        <end position="145"/>
    </location>
</feature>
<dbReference type="OrthoDB" id="9806350at2"/>
<dbReference type="InterPro" id="IPR035959">
    <property type="entry name" value="RutC-like_sf"/>
</dbReference>
<dbReference type="RefSeq" id="WP_145373995.1">
    <property type="nucleotide sequence ID" value="NZ_CAXBED010000074.1"/>
</dbReference>
<reference evidence="2 3" key="1">
    <citation type="submission" date="2019-02" db="EMBL/GenBank/DDBJ databases">
        <title>Deep-cultivation of Planctomycetes and their phenomic and genomic characterization uncovers novel biology.</title>
        <authorList>
            <person name="Wiegand S."/>
            <person name="Jogler M."/>
            <person name="Boedeker C."/>
            <person name="Pinto D."/>
            <person name="Vollmers J."/>
            <person name="Rivas-Marin E."/>
            <person name="Kohn T."/>
            <person name="Peeters S.H."/>
            <person name="Heuer A."/>
            <person name="Rast P."/>
            <person name="Oberbeckmann S."/>
            <person name="Bunk B."/>
            <person name="Jeske O."/>
            <person name="Meyerdierks A."/>
            <person name="Storesund J.E."/>
            <person name="Kallscheuer N."/>
            <person name="Luecker S."/>
            <person name="Lage O.M."/>
            <person name="Pohl T."/>
            <person name="Merkel B.J."/>
            <person name="Hornburger P."/>
            <person name="Mueller R.-W."/>
            <person name="Bruemmer F."/>
            <person name="Labrenz M."/>
            <person name="Spormann A.M."/>
            <person name="Op den Camp H."/>
            <person name="Overmann J."/>
            <person name="Amann R."/>
            <person name="Jetten M.S.M."/>
            <person name="Mascher T."/>
            <person name="Medema M.H."/>
            <person name="Devos D.P."/>
            <person name="Kaster A.-K."/>
            <person name="Ovreas L."/>
            <person name="Rohde M."/>
            <person name="Galperin M.Y."/>
            <person name="Jogler C."/>
        </authorList>
    </citation>
    <scope>NUCLEOTIDE SEQUENCE [LARGE SCALE GENOMIC DNA]</scope>
    <source>
        <strain evidence="2 3">Mal52</strain>
    </source>
</reference>